<feature type="region of interest" description="Disordered" evidence="5">
    <location>
        <begin position="177"/>
        <end position="304"/>
    </location>
</feature>
<dbReference type="PANTHER" id="PTHR15549:SF26">
    <property type="entry name" value="AXIAL BUDDING PATTERN PROTEIN 2-RELATED"/>
    <property type="match status" value="1"/>
</dbReference>
<keyword evidence="2 6" id="KW-0812">Transmembrane</keyword>
<feature type="compositionally biased region" description="Polar residues" evidence="5">
    <location>
        <begin position="219"/>
        <end position="229"/>
    </location>
</feature>
<dbReference type="PANTHER" id="PTHR15549">
    <property type="entry name" value="PAIRED IMMUNOGLOBULIN-LIKE TYPE 2 RECEPTOR"/>
    <property type="match status" value="1"/>
</dbReference>
<evidence type="ECO:0000256" key="2">
    <source>
        <dbReference type="ARBA" id="ARBA00022692"/>
    </source>
</evidence>
<gene>
    <name evidence="7" type="ORF">V5O48_013185</name>
</gene>
<feature type="transmembrane region" description="Helical" evidence="6">
    <location>
        <begin position="150"/>
        <end position="171"/>
    </location>
</feature>
<comment type="caution">
    <text evidence="7">The sequence shown here is derived from an EMBL/GenBank/DDBJ whole genome shotgun (WGS) entry which is preliminary data.</text>
</comment>
<protein>
    <submittedName>
        <fullName evidence="7">Uncharacterized protein</fullName>
    </submittedName>
</protein>
<keyword evidence="8" id="KW-1185">Reference proteome</keyword>
<name>A0ABR3F0T6_9AGAR</name>
<dbReference type="InterPro" id="IPR051694">
    <property type="entry name" value="Immunoregulatory_rcpt-like"/>
</dbReference>
<feature type="region of interest" description="Disordered" evidence="5">
    <location>
        <begin position="110"/>
        <end position="144"/>
    </location>
</feature>
<keyword evidence="3 6" id="KW-1133">Transmembrane helix</keyword>
<evidence type="ECO:0000313" key="7">
    <source>
        <dbReference type="EMBL" id="KAL0568788.1"/>
    </source>
</evidence>
<evidence type="ECO:0000256" key="1">
    <source>
        <dbReference type="ARBA" id="ARBA00004167"/>
    </source>
</evidence>
<evidence type="ECO:0000313" key="8">
    <source>
        <dbReference type="Proteomes" id="UP001465976"/>
    </source>
</evidence>
<dbReference type="EMBL" id="JBAHYK010001258">
    <property type="protein sequence ID" value="KAL0568788.1"/>
    <property type="molecule type" value="Genomic_DNA"/>
</dbReference>
<feature type="compositionally biased region" description="Polar residues" evidence="5">
    <location>
        <begin position="240"/>
        <end position="266"/>
    </location>
</feature>
<evidence type="ECO:0000256" key="4">
    <source>
        <dbReference type="ARBA" id="ARBA00023136"/>
    </source>
</evidence>
<reference evidence="7 8" key="1">
    <citation type="submission" date="2024-02" db="EMBL/GenBank/DDBJ databases">
        <title>A draft genome for the cacao thread blight pathogen Marasmius crinis-equi.</title>
        <authorList>
            <person name="Cohen S.P."/>
            <person name="Baruah I.K."/>
            <person name="Amoako-Attah I."/>
            <person name="Bukari Y."/>
            <person name="Meinhardt L.W."/>
            <person name="Bailey B.A."/>
        </authorList>
    </citation>
    <scope>NUCLEOTIDE SEQUENCE [LARGE SCALE GENOMIC DNA]</scope>
    <source>
        <strain evidence="7 8">GH-76</strain>
    </source>
</reference>
<comment type="subcellular location">
    <subcellularLocation>
        <location evidence="1">Membrane</location>
        <topology evidence="1">Single-pass membrane protein</topology>
    </subcellularLocation>
</comment>
<sequence>MSKRLVLTHVSIAKIFHAFPFSTPDILDSPASRTYQKYLIGNREGGKFCSPNVNQTLPSNIQEEACEKGIKTIGAAYNTFWSDGAWFYNYYSQEASKGIKSLGDRAFTKCPSNSTSKASTPTSNTLSPTSTIIRSDSQDDPGRKGLSTGAIAGISAGAAVALAIAVIFFCLRRKRRRNDRKPEGHHIEPYFQQVPNTPSFSPTPTPIIPTRFREPKSPVANSSSGSQSPVPHPSRKDSGWRQSSDGPSNGSVRTTTPLMGGSTSNGVYERGIRHALGASDELPPPPSYGEVVGNPGPGPSHRFW</sequence>
<proteinExistence type="predicted"/>
<feature type="compositionally biased region" description="Low complexity" evidence="5">
    <location>
        <begin position="119"/>
        <end position="131"/>
    </location>
</feature>
<accession>A0ABR3F0T6</accession>
<evidence type="ECO:0000256" key="6">
    <source>
        <dbReference type="SAM" id="Phobius"/>
    </source>
</evidence>
<dbReference type="Proteomes" id="UP001465976">
    <property type="component" value="Unassembled WGS sequence"/>
</dbReference>
<evidence type="ECO:0000256" key="3">
    <source>
        <dbReference type="ARBA" id="ARBA00022989"/>
    </source>
</evidence>
<keyword evidence="4 6" id="KW-0472">Membrane</keyword>
<organism evidence="7 8">
    <name type="scientific">Marasmius crinis-equi</name>
    <dbReference type="NCBI Taxonomy" id="585013"/>
    <lineage>
        <taxon>Eukaryota</taxon>
        <taxon>Fungi</taxon>
        <taxon>Dikarya</taxon>
        <taxon>Basidiomycota</taxon>
        <taxon>Agaricomycotina</taxon>
        <taxon>Agaricomycetes</taxon>
        <taxon>Agaricomycetidae</taxon>
        <taxon>Agaricales</taxon>
        <taxon>Marasmiineae</taxon>
        <taxon>Marasmiaceae</taxon>
        <taxon>Marasmius</taxon>
    </lineage>
</organism>
<evidence type="ECO:0000256" key="5">
    <source>
        <dbReference type="SAM" id="MobiDB-lite"/>
    </source>
</evidence>